<dbReference type="EMBL" id="BLPF01000002">
    <property type="protein sequence ID" value="GFJ81428.1"/>
    <property type="molecule type" value="Genomic_DNA"/>
</dbReference>
<dbReference type="SUPFAM" id="SSF103378">
    <property type="entry name" value="2-methylcitrate dehydratase PrpD"/>
    <property type="match status" value="1"/>
</dbReference>
<evidence type="ECO:0000313" key="5">
    <source>
        <dbReference type="Proteomes" id="UP000482800"/>
    </source>
</evidence>
<comment type="similarity">
    <text evidence="1">Belongs to the PrpD family.</text>
</comment>
<evidence type="ECO:0000256" key="1">
    <source>
        <dbReference type="ARBA" id="ARBA00006174"/>
    </source>
</evidence>
<protein>
    <recommendedName>
        <fullName evidence="6">2-methylcitrate dehydratase</fullName>
    </recommendedName>
</protein>
<organism evidence="4 5">
    <name type="scientific">Phytohabitans houttuyneae</name>
    <dbReference type="NCBI Taxonomy" id="1076126"/>
    <lineage>
        <taxon>Bacteria</taxon>
        <taxon>Bacillati</taxon>
        <taxon>Actinomycetota</taxon>
        <taxon>Actinomycetes</taxon>
        <taxon>Micromonosporales</taxon>
        <taxon>Micromonosporaceae</taxon>
    </lineage>
</organism>
<reference evidence="4 5" key="2">
    <citation type="submission" date="2020-03" db="EMBL/GenBank/DDBJ databases">
        <authorList>
            <person name="Ichikawa N."/>
            <person name="Kimura A."/>
            <person name="Kitahashi Y."/>
            <person name="Uohara A."/>
        </authorList>
    </citation>
    <scope>NUCLEOTIDE SEQUENCE [LARGE SCALE GENOMIC DNA]</scope>
    <source>
        <strain evidence="4 5">NBRC 108639</strain>
    </source>
</reference>
<dbReference type="AlphaFoldDB" id="A0A6V8KGA9"/>
<dbReference type="RefSeq" id="WP_173060605.1">
    <property type="nucleotide sequence ID" value="NZ_BAABGO010000023.1"/>
</dbReference>
<name>A0A6V8KGA9_9ACTN</name>
<keyword evidence="5" id="KW-1185">Reference proteome</keyword>
<dbReference type="InterPro" id="IPR045336">
    <property type="entry name" value="MmgE_PrpD_N"/>
</dbReference>
<dbReference type="Gene3D" id="1.10.4100.10">
    <property type="entry name" value="2-methylcitrate dehydratase PrpD"/>
    <property type="match status" value="1"/>
</dbReference>
<sequence>MSTLIEDLSEFLGGLDLADVPSRVVDLVTSQILSQLATIRIGMRNTYGRQLIEAFGPPLQSDVQRSACVLGAIGSWLNLEDTCFVGHLSSSAVGVPLAYAYARRLGGPELITGVLAANECAARLSAAATLGPFRGQTAMHTHLAGAVAGRLRCERAPLEQWSNALGIAFTMAPWALNHGFMTSDARVLHAFNPIRSAMDSCDAAAVGLTGPADILEHPGGFLDQFATVPLPESVTAGLGERWHTDTLSFKLHPGGPGIDTAVDCAIELHDAVAERGVDDIAEVTVRASLYTTLADRTAAAYVDGPATPMGALLLRTEYSVATALMTGGLRPDDFLPPAVGRHERWRLAAKIKLDHDEVMTRELFSGDAPFGEAIRQAGSRADPWLRSVGGDELVQLLDVPAPPRKSFTNATKRTPARVTVKFRDGTVVSRGRLIPVGAAGSERYATHYELTREKFLAAGGPPDVADAVAELCDIGPAAMGSLIRQALFG</sequence>
<dbReference type="Gene3D" id="3.30.1330.120">
    <property type="entry name" value="2-methylcitrate dehydratase PrpD"/>
    <property type="match status" value="1"/>
</dbReference>
<evidence type="ECO:0000313" key="4">
    <source>
        <dbReference type="EMBL" id="GFJ81428.1"/>
    </source>
</evidence>
<dbReference type="InterPro" id="IPR042183">
    <property type="entry name" value="MmgE/PrpD_sf_1"/>
</dbReference>
<proteinExistence type="inferred from homology"/>
<feature type="domain" description="MmgE/PrpD C-terminal" evidence="3">
    <location>
        <begin position="257"/>
        <end position="362"/>
    </location>
</feature>
<dbReference type="InterPro" id="IPR005656">
    <property type="entry name" value="MmgE_PrpD"/>
</dbReference>
<dbReference type="GO" id="GO:0016829">
    <property type="term" value="F:lyase activity"/>
    <property type="evidence" value="ECO:0007669"/>
    <property type="project" value="InterPro"/>
</dbReference>
<dbReference type="InterPro" id="IPR036148">
    <property type="entry name" value="MmgE/PrpD_sf"/>
</dbReference>
<feature type="domain" description="MmgE/PrpD N-terminal" evidence="2">
    <location>
        <begin position="43"/>
        <end position="227"/>
    </location>
</feature>
<gene>
    <name evidence="4" type="ORF">Phou_056080</name>
</gene>
<dbReference type="Proteomes" id="UP000482800">
    <property type="component" value="Unassembled WGS sequence"/>
</dbReference>
<accession>A0A6V8KGA9</accession>
<evidence type="ECO:0000259" key="3">
    <source>
        <dbReference type="Pfam" id="PF19305"/>
    </source>
</evidence>
<dbReference type="Pfam" id="PF19305">
    <property type="entry name" value="MmgE_PrpD_C"/>
    <property type="match status" value="1"/>
</dbReference>
<dbReference type="PANTHER" id="PTHR16943:SF8">
    <property type="entry name" value="2-METHYLCITRATE DEHYDRATASE"/>
    <property type="match status" value="1"/>
</dbReference>
<dbReference type="InterPro" id="IPR045337">
    <property type="entry name" value="MmgE_PrpD_C"/>
</dbReference>
<evidence type="ECO:0008006" key="6">
    <source>
        <dbReference type="Google" id="ProtNLM"/>
    </source>
</evidence>
<dbReference type="Pfam" id="PF03972">
    <property type="entry name" value="MmgE_PrpD_N"/>
    <property type="match status" value="1"/>
</dbReference>
<comment type="caution">
    <text evidence="4">The sequence shown here is derived from an EMBL/GenBank/DDBJ whole genome shotgun (WGS) entry which is preliminary data.</text>
</comment>
<dbReference type="InterPro" id="IPR042188">
    <property type="entry name" value="MmgE/PrpD_sf_2"/>
</dbReference>
<dbReference type="PANTHER" id="PTHR16943">
    <property type="entry name" value="2-METHYLCITRATE DEHYDRATASE-RELATED"/>
    <property type="match status" value="1"/>
</dbReference>
<evidence type="ECO:0000259" key="2">
    <source>
        <dbReference type="Pfam" id="PF03972"/>
    </source>
</evidence>
<reference evidence="4 5" key="1">
    <citation type="submission" date="2020-03" db="EMBL/GenBank/DDBJ databases">
        <title>Whole genome shotgun sequence of Phytohabitans houttuyneae NBRC 108639.</title>
        <authorList>
            <person name="Komaki H."/>
            <person name="Tamura T."/>
        </authorList>
    </citation>
    <scope>NUCLEOTIDE SEQUENCE [LARGE SCALE GENOMIC DNA]</scope>
    <source>
        <strain evidence="4 5">NBRC 108639</strain>
    </source>
</reference>